<evidence type="ECO:0000313" key="4">
    <source>
        <dbReference type="Proteomes" id="UP000694844"/>
    </source>
</evidence>
<reference evidence="5" key="1">
    <citation type="submission" date="2025-08" db="UniProtKB">
        <authorList>
            <consortium name="RefSeq"/>
        </authorList>
    </citation>
    <scope>IDENTIFICATION</scope>
    <source>
        <tissue evidence="5">Whole sample</tissue>
    </source>
</reference>
<keyword evidence="2" id="KW-0812">Transmembrane</keyword>
<feature type="compositionally biased region" description="Polar residues" evidence="1">
    <location>
        <begin position="388"/>
        <end position="415"/>
    </location>
</feature>
<evidence type="ECO:0000256" key="2">
    <source>
        <dbReference type="SAM" id="Phobius"/>
    </source>
</evidence>
<accession>A0A8B8B0A3</accession>
<evidence type="ECO:0000256" key="1">
    <source>
        <dbReference type="SAM" id="MobiDB-lite"/>
    </source>
</evidence>
<keyword evidence="4" id="KW-1185">Reference proteome</keyword>
<sequence>MMLIQKLVILLLTFAPRFNKATICQSLNCSYKHSNQGLAETFQYTLGFKKEFEDFQRDYGVQEKYEHNAAENILDEKPTLTSIKLHSYIKTENITRLCVGIAIPGDREHKALYMRFSSSDDSGNSMDTFYHAFPEKYLFQFTTSERVKISNLLCLSGLRPQPVSYSILLTLYPRSMPQSTIYPRSMPQSTIYYVSFSKDNLAVAISLYPKETSITVLFDPYSNDCVIRVFLCRKVIDRDCEVIKEAPHVSNRIASHTFTDVSPGKYFAKVEQHCPGGPNSEENTISFFMQSPLIEIPDLLQLKLSSNIKREVNDDSSRNVPFVVMEVNDDSSRNVPFVVIGCLLALVLLIVMYIALRKKVSIFSSFFKRNRHESRNQEDVIMSDIHNHTQNPGLSLNPSNPQRVSQTSIYSDVSENSVDPEQISMINDEQLRKGLTGINEMHYSDYYMSNLHYDDDTYCPVHGLPNQDFHGCVHSHC</sequence>
<feature type="signal peptide" evidence="3">
    <location>
        <begin position="1"/>
        <end position="21"/>
    </location>
</feature>
<dbReference type="OrthoDB" id="10482391at2759"/>
<dbReference type="RefSeq" id="XP_022296761.1">
    <property type="nucleotide sequence ID" value="XM_022441053.1"/>
</dbReference>
<evidence type="ECO:0000313" key="5">
    <source>
        <dbReference type="RefSeq" id="XP_022296761.1"/>
    </source>
</evidence>
<keyword evidence="2" id="KW-1133">Transmembrane helix</keyword>
<protein>
    <submittedName>
        <fullName evidence="5">Uncharacterized protein LOC111106393 isoform X1</fullName>
    </submittedName>
</protein>
<name>A0A8B8B0A3_CRAVI</name>
<keyword evidence="3" id="KW-0732">Signal</keyword>
<dbReference type="Proteomes" id="UP000694844">
    <property type="component" value="Chromosome 8"/>
</dbReference>
<evidence type="ECO:0000256" key="3">
    <source>
        <dbReference type="SAM" id="SignalP"/>
    </source>
</evidence>
<dbReference type="AlphaFoldDB" id="A0A8B8B0A3"/>
<keyword evidence="2" id="KW-0472">Membrane</keyword>
<gene>
    <name evidence="5" type="primary">LOC111106393</name>
</gene>
<dbReference type="KEGG" id="cvn:111106393"/>
<feature type="transmembrane region" description="Helical" evidence="2">
    <location>
        <begin position="335"/>
        <end position="356"/>
    </location>
</feature>
<dbReference type="GeneID" id="111106393"/>
<feature type="region of interest" description="Disordered" evidence="1">
    <location>
        <begin position="387"/>
        <end position="415"/>
    </location>
</feature>
<organism evidence="4 5">
    <name type="scientific">Crassostrea virginica</name>
    <name type="common">Eastern oyster</name>
    <dbReference type="NCBI Taxonomy" id="6565"/>
    <lineage>
        <taxon>Eukaryota</taxon>
        <taxon>Metazoa</taxon>
        <taxon>Spiralia</taxon>
        <taxon>Lophotrochozoa</taxon>
        <taxon>Mollusca</taxon>
        <taxon>Bivalvia</taxon>
        <taxon>Autobranchia</taxon>
        <taxon>Pteriomorphia</taxon>
        <taxon>Ostreida</taxon>
        <taxon>Ostreoidea</taxon>
        <taxon>Ostreidae</taxon>
        <taxon>Crassostrea</taxon>
    </lineage>
</organism>
<feature type="chain" id="PRO_5034168414" evidence="3">
    <location>
        <begin position="22"/>
        <end position="477"/>
    </location>
</feature>
<proteinExistence type="predicted"/>